<dbReference type="OMA" id="SRIRQDM"/>
<organism evidence="2 3">
    <name type="scientific">Entamoeba invadens IP1</name>
    <dbReference type="NCBI Taxonomy" id="370355"/>
    <lineage>
        <taxon>Eukaryota</taxon>
        <taxon>Amoebozoa</taxon>
        <taxon>Evosea</taxon>
        <taxon>Archamoebae</taxon>
        <taxon>Mastigamoebida</taxon>
        <taxon>Entamoebidae</taxon>
        <taxon>Entamoeba</taxon>
    </lineage>
</organism>
<feature type="compositionally biased region" description="Low complexity" evidence="1">
    <location>
        <begin position="72"/>
        <end position="89"/>
    </location>
</feature>
<dbReference type="AlphaFoldDB" id="A0A0A1U302"/>
<dbReference type="GeneID" id="14887426"/>
<evidence type="ECO:0000313" key="2">
    <source>
        <dbReference type="EMBL" id="ELP88404.1"/>
    </source>
</evidence>
<keyword evidence="3" id="KW-1185">Reference proteome</keyword>
<feature type="compositionally biased region" description="Basic and acidic residues" evidence="1">
    <location>
        <begin position="91"/>
        <end position="103"/>
    </location>
</feature>
<feature type="compositionally biased region" description="Basic residues" evidence="1">
    <location>
        <begin position="308"/>
        <end position="317"/>
    </location>
</feature>
<proteinExistence type="predicted"/>
<dbReference type="Proteomes" id="UP000014680">
    <property type="component" value="Unassembled WGS sequence"/>
</dbReference>
<feature type="compositionally biased region" description="Basic and acidic residues" evidence="1">
    <location>
        <begin position="272"/>
        <end position="282"/>
    </location>
</feature>
<feature type="region of interest" description="Disordered" evidence="1">
    <location>
        <begin position="72"/>
        <end position="103"/>
    </location>
</feature>
<evidence type="ECO:0000256" key="1">
    <source>
        <dbReference type="SAM" id="MobiDB-lite"/>
    </source>
</evidence>
<evidence type="ECO:0000313" key="3">
    <source>
        <dbReference type="Proteomes" id="UP000014680"/>
    </source>
</evidence>
<gene>
    <name evidence="2" type="ORF">EIN_229270</name>
</gene>
<reference evidence="2 3" key="1">
    <citation type="submission" date="2012-10" db="EMBL/GenBank/DDBJ databases">
        <authorList>
            <person name="Zafar N."/>
            <person name="Inman J."/>
            <person name="Hall N."/>
            <person name="Lorenzi H."/>
            <person name="Caler E."/>
        </authorList>
    </citation>
    <scope>NUCLEOTIDE SEQUENCE [LARGE SCALE GENOMIC DNA]</scope>
    <source>
        <strain evidence="2 3">IP1</strain>
    </source>
</reference>
<feature type="compositionally biased region" description="Polar residues" evidence="1">
    <location>
        <begin position="227"/>
        <end position="240"/>
    </location>
</feature>
<feature type="compositionally biased region" description="Polar residues" evidence="1">
    <location>
        <begin position="152"/>
        <end position="161"/>
    </location>
</feature>
<feature type="region of interest" description="Disordered" evidence="1">
    <location>
        <begin position="140"/>
        <end position="329"/>
    </location>
</feature>
<dbReference type="RefSeq" id="XP_004255175.1">
    <property type="nucleotide sequence ID" value="XM_004255127.1"/>
</dbReference>
<dbReference type="KEGG" id="eiv:EIN_229270"/>
<feature type="compositionally biased region" description="Basic and acidic residues" evidence="1">
    <location>
        <begin position="254"/>
        <end position="265"/>
    </location>
</feature>
<accession>A0A0A1U302</accession>
<name>A0A0A1U302_ENTIV</name>
<protein>
    <submittedName>
        <fullName evidence="2">Uncharacterized protein</fullName>
    </submittedName>
</protein>
<feature type="compositionally biased region" description="Polar residues" evidence="1">
    <location>
        <begin position="173"/>
        <end position="184"/>
    </location>
</feature>
<dbReference type="EMBL" id="KB206756">
    <property type="protein sequence ID" value="ELP88404.1"/>
    <property type="molecule type" value="Genomic_DNA"/>
</dbReference>
<sequence length="329" mass="37149">MPLQKMQTYPAVDEYLKIAGGSPNEDVYDGILKQISELHQRLDSQRTKINKIKTFTTLLEAEIAPLTQRFSYSQQQSGGSPQTNSSQQNVVHEKKSEDFSKKSNDQQMFEYRGKQPQQQLYQKQQNYPITNVPISTSLKTSFDTSQQKKDAVQSQPILQPSKTDDSIMRSVKSEGTGTQFSESNSSEKRPDTFTVPFVKHPKKSKDDEKVQVQPLQKKQDKIPNPLAQITNTQIPQPASAPQNTNIPPPQQEPIQRRDVVSPTEKRKVKNVNRTEVDKETKPEFAPVLNVSTASQGPLPATFSLPLSTKRKVQKKRTASQSNEDDEPKN</sequence>
<dbReference type="VEuPathDB" id="AmoebaDB:EIN_229270"/>